<dbReference type="EMBL" id="CABFNQ020000642">
    <property type="protein sequence ID" value="CAH0020361.1"/>
    <property type="molecule type" value="Genomic_DNA"/>
</dbReference>
<protein>
    <recommendedName>
        <fullName evidence="5">YARHG domain-containing protein</fullName>
    </recommendedName>
</protein>
<feature type="region of interest" description="Disordered" evidence="1">
    <location>
        <begin position="25"/>
        <end position="46"/>
    </location>
</feature>
<dbReference type="OrthoDB" id="6499973at2759"/>
<feature type="chain" id="PRO_5040281633" description="YARHG domain-containing protein" evidence="2">
    <location>
        <begin position="21"/>
        <end position="357"/>
    </location>
</feature>
<dbReference type="Proteomes" id="UP000696573">
    <property type="component" value="Unassembled WGS sequence"/>
</dbReference>
<evidence type="ECO:0000313" key="3">
    <source>
        <dbReference type="EMBL" id="CAH0020361.1"/>
    </source>
</evidence>
<evidence type="ECO:0008006" key="5">
    <source>
        <dbReference type="Google" id="ProtNLM"/>
    </source>
</evidence>
<proteinExistence type="predicted"/>
<gene>
    <name evidence="3" type="ORF">CRHIZ90672A_00013861</name>
</gene>
<dbReference type="PROSITE" id="PS51257">
    <property type="entry name" value="PROKAR_LIPOPROTEIN"/>
    <property type="match status" value="1"/>
</dbReference>
<evidence type="ECO:0000256" key="1">
    <source>
        <dbReference type="SAM" id="MobiDB-lite"/>
    </source>
</evidence>
<accession>A0A9N9YEC3</accession>
<comment type="caution">
    <text evidence="3">The sequence shown here is derived from an EMBL/GenBank/DDBJ whole genome shotgun (WGS) entry which is preliminary data.</text>
</comment>
<evidence type="ECO:0000313" key="4">
    <source>
        <dbReference type="Proteomes" id="UP000696573"/>
    </source>
</evidence>
<name>A0A9N9YEC3_9HYPO</name>
<keyword evidence="4" id="KW-1185">Reference proteome</keyword>
<feature type="signal peptide" evidence="2">
    <location>
        <begin position="1"/>
        <end position="20"/>
    </location>
</feature>
<dbReference type="AlphaFoldDB" id="A0A9N9YEC3"/>
<keyword evidence="2" id="KW-0732">Signal</keyword>
<reference evidence="3" key="1">
    <citation type="submission" date="2021-10" db="EMBL/GenBank/DDBJ databases">
        <authorList>
            <person name="Piombo E."/>
        </authorList>
    </citation>
    <scope>NUCLEOTIDE SEQUENCE</scope>
</reference>
<evidence type="ECO:0000256" key="2">
    <source>
        <dbReference type="SAM" id="SignalP"/>
    </source>
</evidence>
<organism evidence="3 4">
    <name type="scientific">Clonostachys rhizophaga</name>
    <dbReference type="NCBI Taxonomy" id="160324"/>
    <lineage>
        <taxon>Eukaryota</taxon>
        <taxon>Fungi</taxon>
        <taxon>Dikarya</taxon>
        <taxon>Ascomycota</taxon>
        <taxon>Pezizomycotina</taxon>
        <taxon>Sordariomycetes</taxon>
        <taxon>Hypocreomycetidae</taxon>
        <taxon>Hypocreales</taxon>
        <taxon>Bionectriaceae</taxon>
        <taxon>Clonostachys</taxon>
    </lineage>
</organism>
<sequence length="357" mass="41255">MEHRPTIIYVLLLIVACTIALKQAPAAGDKPDPGPFPEELLRSQGPPYRTDYDSPLAFEIAKAEYSMREDCDRVVTWGQDTRFRPHTWGFTLYRACFGPGTDERFTDAVRRLDAWVRHLVLSNRYRGLDADTREECRLLDSRLDPQRPLPSRELAKRFHLEVIEDYPGKEHVVAGHVIEDGEEDFSPVGEAFTKWVSEHAVTQDDLYVRNDHCLIVDEKALEALERLPRSTPEPGPEPANAPQAKLLYGHNSGAWVWMLDREYFHTFTHSGPEHIWIRDTFGGGPRYISGLPASPWIRIMPSSIPEVWFHRPRNFTPSDWTAVIQRDKHKFDKINWWNPVPSAINEVYSHKRREQLA</sequence>